<evidence type="ECO:0000313" key="3">
    <source>
        <dbReference type="Proteomes" id="UP000199229"/>
    </source>
</evidence>
<protein>
    <submittedName>
        <fullName evidence="2">Uncharacterized protein</fullName>
    </submittedName>
</protein>
<dbReference type="STRING" id="582675.SAMN05192565_101202"/>
<sequence>MVKPAQKVDLDRISGTRRSTGPIVRDLSRPTYESAPVTTRGRAFGNGWTWLVVTLANLALLLVVAFAAVVGPPVLECRERAKTGFFTGQTLMGCVDEATRRRMEHLENWIGTVLRGSGR</sequence>
<keyword evidence="3" id="KW-1185">Reference proteome</keyword>
<gene>
    <name evidence="2" type="ORF">SAMN05192565_101202</name>
</gene>
<reference evidence="3" key="1">
    <citation type="submission" date="2016-10" db="EMBL/GenBank/DDBJ databases">
        <authorList>
            <person name="Varghese N."/>
            <person name="Submissions S."/>
        </authorList>
    </citation>
    <scope>NUCLEOTIDE SEQUENCE [LARGE SCALE GENOMIC DNA]</scope>
    <source>
        <strain evidence="3">Gh-105</strain>
    </source>
</reference>
<dbReference type="AlphaFoldDB" id="A0A1I2QSS2"/>
<dbReference type="OrthoDB" id="7998879at2"/>
<organism evidence="2 3">
    <name type="scientific">Methylobacterium gossipiicola</name>
    <dbReference type="NCBI Taxonomy" id="582675"/>
    <lineage>
        <taxon>Bacteria</taxon>
        <taxon>Pseudomonadati</taxon>
        <taxon>Pseudomonadota</taxon>
        <taxon>Alphaproteobacteria</taxon>
        <taxon>Hyphomicrobiales</taxon>
        <taxon>Methylobacteriaceae</taxon>
        <taxon>Methylobacterium</taxon>
    </lineage>
</organism>
<evidence type="ECO:0000313" key="2">
    <source>
        <dbReference type="EMBL" id="SFG28696.1"/>
    </source>
</evidence>
<proteinExistence type="predicted"/>
<accession>A0A1I2QSS2</accession>
<dbReference type="EMBL" id="FOPM01000001">
    <property type="protein sequence ID" value="SFG28696.1"/>
    <property type="molecule type" value="Genomic_DNA"/>
</dbReference>
<dbReference type="RefSeq" id="WP_091967970.1">
    <property type="nucleotide sequence ID" value="NZ_FOPM01000001.1"/>
</dbReference>
<dbReference type="Proteomes" id="UP000199229">
    <property type="component" value="Unassembled WGS sequence"/>
</dbReference>
<keyword evidence="1" id="KW-0472">Membrane</keyword>
<evidence type="ECO:0000256" key="1">
    <source>
        <dbReference type="SAM" id="Phobius"/>
    </source>
</evidence>
<feature type="transmembrane region" description="Helical" evidence="1">
    <location>
        <begin position="48"/>
        <end position="70"/>
    </location>
</feature>
<keyword evidence="1" id="KW-0812">Transmembrane</keyword>
<keyword evidence="1" id="KW-1133">Transmembrane helix</keyword>
<name>A0A1I2QSS2_9HYPH</name>